<dbReference type="PANTHER" id="PTHR22963:SF39">
    <property type="entry name" value="DUMPY"/>
    <property type="match status" value="1"/>
</dbReference>
<evidence type="ECO:0000256" key="2">
    <source>
        <dbReference type="SAM" id="MobiDB-lite"/>
    </source>
</evidence>
<evidence type="ECO:0000259" key="4">
    <source>
        <dbReference type="PROSITE" id="PS50026"/>
    </source>
</evidence>
<dbReference type="SMART" id="SM00181">
    <property type="entry name" value="EGF"/>
    <property type="match status" value="25"/>
</dbReference>
<dbReference type="InterPro" id="IPR003645">
    <property type="entry name" value="Fol_N"/>
</dbReference>
<keyword evidence="3" id="KW-0472">Membrane</keyword>
<comment type="caution">
    <text evidence="6">The sequence shown here is derived from an EMBL/GenBank/DDBJ whole genome shotgun (WGS) entry which is preliminary data.</text>
</comment>
<reference evidence="6" key="1">
    <citation type="submission" date="2019-11" db="EMBL/GenBank/DDBJ databases">
        <title>The nuclear and mitochondrial genomes of Frieseomelitta varia - a highly eusocial stingless bee (Meliponini) with a permanently sterile worker caste.</title>
        <authorList>
            <person name="Freitas F.C.P."/>
            <person name="Lourenco A.P."/>
            <person name="Nunes F.M.F."/>
            <person name="Paschoal A.R."/>
            <person name="Abreu F.C.P."/>
            <person name="Barbin F.O."/>
            <person name="Bataglia L."/>
            <person name="Cardoso-Junior C.A.M."/>
            <person name="Cervoni M.S."/>
            <person name="Silva S.R."/>
            <person name="Dalarmi F."/>
            <person name="Del Lama M.A."/>
            <person name="Depintor T.S."/>
            <person name="Ferreira K.M."/>
            <person name="Goria P.S."/>
            <person name="Jaskot M.C."/>
            <person name="Lago D.C."/>
            <person name="Luna-Lucena D."/>
            <person name="Moda L.M."/>
            <person name="Nascimento L."/>
            <person name="Pedrino M."/>
            <person name="Rabico F.O."/>
            <person name="Sanches F.C."/>
            <person name="Santos D.E."/>
            <person name="Santos C.G."/>
            <person name="Vieira J."/>
            <person name="Lopes T.F."/>
            <person name="Barchuk A.R."/>
            <person name="Hartfelder K."/>
            <person name="Simoes Z.L.P."/>
            <person name="Bitondi M.M.G."/>
            <person name="Pinheiro D.G."/>
        </authorList>
    </citation>
    <scope>NUCLEOTIDE SEQUENCE</scope>
    <source>
        <strain evidence="6">USP_RPSP 00005682</strain>
        <tissue evidence="6">Whole individual</tissue>
    </source>
</reference>
<keyword evidence="1" id="KW-0245">EGF-like domain</keyword>
<evidence type="ECO:0000256" key="1">
    <source>
        <dbReference type="PROSITE-ProRule" id="PRU00076"/>
    </source>
</evidence>
<evidence type="ECO:0008006" key="8">
    <source>
        <dbReference type="Google" id="ProtNLM"/>
    </source>
</evidence>
<feature type="domain" description="ZP" evidence="5">
    <location>
        <begin position="1689"/>
        <end position="1931"/>
    </location>
</feature>
<feature type="transmembrane region" description="Helical" evidence="3">
    <location>
        <begin position="1997"/>
        <end position="2025"/>
    </location>
</feature>
<dbReference type="InterPro" id="IPR001507">
    <property type="entry name" value="ZP_dom"/>
</dbReference>
<dbReference type="InterPro" id="IPR048407">
    <property type="entry name" value="Dumpy_DPY"/>
</dbReference>
<keyword evidence="7" id="KW-1185">Reference proteome</keyword>
<dbReference type="SMART" id="SM00286">
    <property type="entry name" value="PTI"/>
    <property type="match status" value="10"/>
</dbReference>
<dbReference type="Pfam" id="PF21164">
    <property type="entry name" value="Dumpy_DPY"/>
    <property type="match status" value="4"/>
</dbReference>
<feature type="domain" description="EGF-like" evidence="4">
    <location>
        <begin position="722"/>
        <end position="761"/>
    </location>
</feature>
<dbReference type="PANTHER" id="PTHR22963">
    <property type="entry name" value="ENDOGLIN-RELATED"/>
    <property type="match status" value="1"/>
</dbReference>
<evidence type="ECO:0000256" key="3">
    <source>
        <dbReference type="SAM" id="Phobius"/>
    </source>
</evidence>
<keyword evidence="3" id="KW-0812">Transmembrane</keyword>
<sequence length="2062" mass="224341">MHSARLSIIVQFVAVEAIRQEIRSSIVSLLQPSPCGPNAICRESYGTVQCTCLPDFYGNPYENCRPECIINTDCPFNRDCIAKWSITFQSAVVVQVTPVIRSDFATYSNNLYYSIFNKIITTAPSATNPCEPSPCGPNSRCRDVNGQAICSCLPDFKGTSPRCRPECVVSTECASNRACVNQKCVDPCPGVCGINARCEVFHHSPICSCDARQTGDPFVKCFDMTNCTSDKACIREKCRDPCPGSCGTNAYCNVVNHTPICTCPRDYTGDPFTSCRPMPTQRVKPCEPSPCGPNSVCREFGEQASCSCLPGYFGTPLSCRPECLVNSDCEQSRACVNERCQNPCENVCGQGALCNVRNHNPICSCPAQYSGDPFVSCFPMMDKKIEAVCKSDSQCLSNMACLNEKCINPCIINPCAPNAECSVENHHLQCHCSRGNTGNPFVNCYRDTDSFPECTSNVDCATNEACINQLCQNPCVSTQCGLNAECITVNHHPTCHCQQNFAGDPQVQCFRPECKSDNDCPYDKTCRNNNCVTPCLVEDVACGRGAECIAASHRAQCVCPRGTQGDPKIACISTVCHYNEDCADHEACDRLNRVCRPVCEEDTCADTAKCIARDHQPKCTCPLGTTGNPYVECSAVQCHQDQDCNDSDKCVGGTCIEACLTTQCGLNAQCVATGICQCASGFTGNPYIECGRLPALLPPDRPECYTNSECSNDKQCINSFCVNPCVVGDPCGRNALCHVNNHSPICRCPVNYIGDPRINCAPPGIVAECTSNSDCAGNAACVNNLCINPCNCGSNAKCNVVDHYPCCVCPPGYSGNPQLGCFKLDCESDSECNNAATCYNGQCVNPCILENKCAINAECYGQNHRAICRCGPGYLGNPEVHCERVECSADHDCPRNLACYSGRCVSPCLEESPCAQNAICYVQDHKATCRCPENIPAGNPYSYCTHVPTTEFDEPECRIDIDCADKLVCIKNKCIDPCPVIKPCLQNARCNVLDTVPVRTMTCTCPEGWTTDIDGICRPIQIAIIGTCTTNDECSDAEACINRQCRNPCNCGTNAACNVRNHKPICSCDEGYQGNPDIACYSVECTRDSECALDKSCVNNNCVNPCLITDNCGVNAECFPNNHKVDCRCRKGYYGNPLDRCRVIGCYSNGDCPGDYSCINMQCINPCVHSNPCSSRAECRVFNHLPICRCPAYHTGNPYIACKLEERPECTEDSDCPNLLACFDNKCQNPCTVVQPCSEPSECKVLPTYPVRTMVCVCPSGYVSSGSGTCRPTKPIVEVECTRDSDCPSEKSCINAVCKNPCACGPNAECSVANHKPICSCVLGYDGNPDLACTKVAGCRTDGDCSGSHACVQHNCVPVCSPLLSTCGKGAVCNGINHKAICECPPGYGGNARVSCVLLGCKSNSDCPTNKACINDRCENPCAVNPCTGNMDCNVYNHVVECACPPGYIGDTKLGCTKLTEKCKADNECPSQTACFNGECINPCVKIEPCGINADCKVLDTSPVRTMICECIPGYRGNAVVRCDKTNVCPVEKGQILDEYGNCVCPPGSARDETEVCIPCRKQSGMIINDEGYCVCALENGMIIDEYGRCVCPTQHGYRLDANGYCKLVDIIECKHDDDCADNRFCDKTSQTCEDPCSTQLCGLYALCNATRHQAICICINGYIGNAYTQCYDKNRWRTDFPRPEMVVSCLSDGVQVEIHLHDQEFDGVLYVKGHSKDEQCRRVVSIPAETMHKTEIFKVAFGNCGLIHVNGQASFVLVIQKHPKLMTYKTQAYHIKCIYQTGEQNVTLGFNVSMLTTAGTIANTGPPPVCLMKIVTQNGNEINSAEIGDNLMLQVEVQPSTIYGGFARNCVAKTMEDNLENEYIVTDENGCATDPTIFGEWEQNPETQTLMASFNAFKFPSSDNIRFQCNIRVCFGRCQPVNCRGYNAFGRRRRDVSSETNDTSLSVTDNFEGQLREEITIQSNLIFTLERREERFTADPAEITSAQKVEDICVSMVGFVIALVITALLALVAVAIAVSCWLMAYRRQPKTAGPLPHPPEFPNPLFTTESVAEPSPDYHLS</sequence>
<name>A0A833RRC3_9HYME</name>
<evidence type="ECO:0000313" key="7">
    <source>
        <dbReference type="Proteomes" id="UP000655588"/>
    </source>
</evidence>
<keyword evidence="3" id="KW-1133">Transmembrane helix</keyword>
<accession>A0A833RRC3</accession>
<dbReference type="PROSITE" id="PS01186">
    <property type="entry name" value="EGF_2"/>
    <property type="match status" value="9"/>
</dbReference>
<dbReference type="EMBL" id="WNWW01000835">
    <property type="protein sequence ID" value="KAF3421637.1"/>
    <property type="molecule type" value="Genomic_DNA"/>
</dbReference>
<gene>
    <name evidence="6" type="ORF">E2986_04575</name>
</gene>
<dbReference type="PROSITE" id="PS51034">
    <property type="entry name" value="ZP_2"/>
    <property type="match status" value="1"/>
</dbReference>
<feature type="domain" description="EGF-like" evidence="4">
    <location>
        <begin position="844"/>
        <end position="883"/>
    </location>
</feature>
<protein>
    <recommendedName>
        <fullName evidence="8">Dumpy</fullName>
    </recommendedName>
</protein>
<dbReference type="Proteomes" id="UP000655588">
    <property type="component" value="Unassembled WGS sequence"/>
</dbReference>
<evidence type="ECO:0000259" key="5">
    <source>
        <dbReference type="PROSITE" id="PS51034"/>
    </source>
</evidence>
<dbReference type="SMART" id="SM00274">
    <property type="entry name" value="FOLN"/>
    <property type="match status" value="5"/>
</dbReference>
<dbReference type="PROSITE" id="PS50026">
    <property type="entry name" value="EGF_3"/>
    <property type="match status" value="5"/>
</dbReference>
<feature type="domain" description="EGF-like" evidence="4">
    <location>
        <begin position="407"/>
        <end position="445"/>
    </location>
</feature>
<evidence type="ECO:0000313" key="6">
    <source>
        <dbReference type="EMBL" id="KAF3421637.1"/>
    </source>
</evidence>
<feature type="domain" description="EGF-like" evidence="4">
    <location>
        <begin position="126"/>
        <end position="164"/>
    </location>
</feature>
<proteinExistence type="predicted"/>
<organism evidence="6 7">
    <name type="scientific">Frieseomelitta varia</name>
    <dbReference type="NCBI Taxonomy" id="561572"/>
    <lineage>
        <taxon>Eukaryota</taxon>
        <taxon>Metazoa</taxon>
        <taxon>Ecdysozoa</taxon>
        <taxon>Arthropoda</taxon>
        <taxon>Hexapoda</taxon>
        <taxon>Insecta</taxon>
        <taxon>Pterygota</taxon>
        <taxon>Neoptera</taxon>
        <taxon>Endopterygota</taxon>
        <taxon>Hymenoptera</taxon>
        <taxon>Apocrita</taxon>
        <taxon>Aculeata</taxon>
        <taxon>Apoidea</taxon>
        <taxon>Anthophila</taxon>
        <taxon>Apidae</taxon>
        <taxon>Frieseomelitta</taxon>
    </lineage>
</organism>
<comment type="caution">
    <text evidence="1">Lacks conserved residue(s) required for the propagation of feature annotation.</text>
</comment>
<dbReference type="InterPro" id="IPR000742">
    <property type="entry name" value="EGF"/>
</dbReference>
<dbReference type="SUPFAM" id="SSF90148">
    <property type="entry name" value="DPY module"/>
    <property type="match status" value="2"/>
</dbReference>
<feature type="region of interest" description="Disordered" evidence="2">
    <location>
        <begin position="2033"/>
        <end position="2062"/>
    </location>
</feature>
<feature type="domain" description="EGF-like" evidence="4">
    <location>
        <begin position="282"/>
        <end position="320"/>
    </location>
</feature>
<dbReference type="SMART" id="SM00241">
    <property type="entry name" value="ZP"/>
    <property type="match status" value="1"/>
</dbReference>